<dbReference type="InterPro" id="IPR011990">
    <property type="entry name" value="TPR-like_helical_dom_sf"/>
</dbReference>
<sequence length="1007" mass="110225">MTMLSLALDGKFLEVLQSPVAAQVIADFGASLPVSTSSSPTFQPSPLDSTSLNLSDVLAVGIAALNAFLQANVTGPVLINPVAINALFRDVMAKSSERSLLSSLEVDGVAPYQYAPFLPLFGLARHAILNITPKLSPEAQTITVEGNKISVSWWTMRILVWHYKLLAQPNLGSKSAFVRSSQWTDVPDLLSGVTVAIEAVCKQVLGSASITETSMLEASSEWSCEEQAELLLEISNSYLMLGVEDKARVALKQASRLSGLKYVLSGALGKRTKWQEKDTSQLVVLARSATKMEPDAKEARPKALDLNDDTLLETIAFKQTTEDKASSSGATNSSIESELEAEISPDNQPQLIPLDSAILLTEASIKDAFSPMDGLTAEEVLPYAVRVLADTKVNWQIYTQALIVRSRIEVNRSRTVERGVLQLQAVVDQVVVDTTSPLVEEPASSSTEAVNSNALAVPTLTINGDSTTPEPPVSAPTSFFPALKESDSAPATTRLRYINSLLTPPRWHLESELAYCWAGVGSLVSALEIFKRLRMYAEVALCLASTEQAGAEEGRGGGGESKARGLVRWRLFEATREEDRGSMPNDISSLKPTDFMGPLKAERDLPSDAPRLFCILGDLENEASHYESAWDASKQRYSRAQKNLGEHYIQLKQLDKAREAYRKAVHANRLNTELWGRLGDLELRLADYEAAAEAYTRAIGAANGTVGGEDARTWSNLGSALWSLYREAMQEIAENKAKGTSATKPAVACDEEEEEYDEDAQYSKPSRLLQQALSAFKRGSALNRENWRIWDNIITLAARMKPAALLDIVPAVQRVAEIRATEDALDANVLRLLLTEGILDKEKVNDTRDGPYILPRGSIEKSIYELFEKTVVPLITYRDDLWEIISRARAWRRDFAGAIAASEAAWRAAVGTASSGSLAAAASTATAERKDWTKDLEAWKVVVQRTDELVSMLENYSAEVEDIGTKWKFKARNAVRSVLGKAKDQWENTEGWATLQGLMDGLKTTRS</sequence>
<keyword evidence="6" id="KW-1185">Reference proteome</keyword>
<dbReference type="SUPFAM" id="SSF48452">
    <property type="entry name" value="TPR-like"/>
    <property type="match status" value="1"/>
</dbReference>
<keyword evidence="2 3" id="KW-0802">TPR repeat</keyword>
<protein>
    <submittedName>
        <fullName evidence="5">TPR repeat-containing protein C19B12.01</fullName>
    </submittedName>
</protein>
<evidence type="ECO:0000313" key="5">
    <source>
        <dbReference type="EMBL" id="KKF92849.1"/>
    </source>
</evidence>
<feature type="repeat" description="TPR" evidence="3">
    <location>
        <begin position="638"/>
        <end position="671"/>
    </location>
</feature>
<dbReference type="Proteomes" id="UP000034841">
    <property type="component" value="Unassembled WGS sequence"/>
</dbReference>
<dbReference type="InterPro" id="IPR044244">
    <property type="entry name" value="TTC27/Emw1"/>
</dbReference>
<feature type="region of interest" description="Disordered" evidence="4">
    <location>
        <begin position="322"/>
        <end position="346"/>
    </location>
</feature>
<evidence type="ECO:0000256" key="1">
    <source>
        <dbReference type="ARBA" id="ARBA00022737"/>
    </source>
</evidence>
<dbReference type="OrthoDB" id="1936594at2759"/>
<proteinExistence type="predicted"/>
<dbReference type="PANTHER" id="PTHR16193:SF0">
    <property type="entry name" value="TETRATRICOPEPTIDE REPEAT PROTEIN 27"/>
    <property type="match status" value="1"/>
</dbReference>
<evidence type="ECO:0000256" key="4">
    <source>
        <dbReference type="SAM" id="MobiDB-lite"/>
    </source>
</evidence>
<evidence type="ECO:0000313" key="6">
    <source>
        <dbReference type="Proteomes" id="UP000034841"/>
    </source>
</evidence>
<dbReference type="Gene3D" id="1.25.40.10">
    <property type="entry name" value="Tetratricopeptide repeat domain"/>
    <property type="match status" value="1"/>
</dbReference>
<dbReference type="InterPro" id="IPR019734">
    <property type="entry name" value="TPR_rpt"/>
</dbReference>
<reference evidence="5 6" key="1">
    <citation type="submission" date="2015-04" db="EMBL/GenBank/DDBJ databases">
        <title>Genome sequence of Ceratocystis platani, a major pathogen of plane trees.</title>
        <authorList>
            <person name="Belbahri L."/>
        </authorList>
    </citation>
    <scope>NUCLEOTIDE SEQUENCE [LARGE SCALE GENOMIC DNA]</scope>
    <source>
        <strain evidence="5 6">CFO</strain>
    </source>
</reference>
<evidence type="ECO:0000256" key="2">
    <source>
        <dbReference type="ARBA" id="ARBA00022803"/>
    </source>
</evidence>
<dbReference type="EMBL" id="LBBL01000312">
    <property type="protein sequence ID" value="KKF92849.1"/>
    <property type="molecule type" value="Genomic_DNA"/>
</dbReference>
<dbReference type="SMART" id="SM00028">
    <property type="entry name" value="TPR"/>
    <property type="match status" value="3"/>
</dbReference>
<evidence type="ECO:0000256" key="3">
    <source>
        <dbReference type="PROSITE-ProRule" id="PRU00339"/>
    </source>
</evidence>
<accession>A0A0F8D9M6</accession>
<dbReference type="Pfam" id="PF13181">
    <property type="entry name" value="TPR_8"/>
    <property type="match status" value="2"/>
</dbReference>
<feature type="repeat" description="TPR" evidence="3">
    <location>
        <begin position="672"/>
        <end position="705"/>
    </location>
</feature>
<comment type="caution">
    <text evidence="5">The sequence shown here is derived from an EMBL/GenBank/DDBJ whole genome shotgun (WGS) entry which is preliminary data.</text>
</comment>
<organism evidence="5 6">
    <name type="scientific">Ceratocystis fimbriata f. sp. platani</name>
    <dbReference type="NCBI Taxonomy" id="88771"/>
    <lineage>
        <taxon>Eukaryota</taxon>
        <taxon>Fungi</taxon>
        <taxon>Dikarya</taxon>
        <taxon>Ascomycota</taxon>
        <taxon>Pezizomycotina</taxon>
        <taxon>Sordariomycetes</taxon>
        <taxon>Hypocreomycetidae</taxon>
        <taxon>Microascales</taxon>
        <taxon>Ceratocystidaceae</taxon>
        <taxon>Ceratocystis</taxon>
    </lineage>
</organism>
<keyword evidence="1" id="KW-0677">Repeat</keyword>
<name>A0A0F8D9M6_CERFI</name>
<dbReference type="AlphaFoldDB" id="A0A0F8D9M6"/>
<dbReference type="PANTHER" id="PTHR16193">
    <property type="entry name" value="TETRATRICOPEPTIDE REPEAT PROTEIN 27"/>
    <property type="match status" value="1"/>
</dbReference>
<dbReference type="PROSITE" id="PS50005">
    <property type="entry name" value="TPR"/>
    <property type="match status" value="2"/>
</dbReference>
<gene>
    <name evidence="5" type="ORF">CFO_g4807</name>
</gene>